<reference evidence="2 3" key="1">
    <citation type="submission" date="2019-01" db="EMBL/GenBank/DDBJ databases">
        <title>A draft genome assembly of the solar-powered sea slug Elysia chlorotica.</title>
        <authorList>
            <person name="Cai H."/>
            <person name="Li Q."/>
            <person name="Fang X."/>
            <person name="Li J."/>
            <person name="Curtis N.E."/>
            <person name="Altenburger A."/>
            <person name="Shibata T."/>
            <person name="Feng M."/>
            <person name="Maeda T."/>
            <person name="Schwartz J.A."/>
            <person name="Shigenobu S."/>
            <person name="Lundholm N."/>
            <person name="Nishiyama T."/>
            <person name="Yang H."/>
            <person name="Hasebe M."/>
            <person name="Li S."/>
            <person name="Pierce S.K."/>
            <person name="Wang J."/>
        </authorList>
    </citation>
    <scope>NUCLEOTIDE SEQUENCE [LARGE SCALE GENOMIC DNA]</scope>
    <source>
        <strain evidence="2">EC2010</strain>
        <tissue evidence="2">Whole organism of an adult</tissue>
    </source>
</reference>
<dbReference type="InterPro" id="IPR043504">
    <property type="entry name" value="Peptidase_S1_PA_chymotrypsin"/>
</dbReference>
<evidence type="ECO:0000313" key="2">
    <source>
        <dbReference type="EMBL" id="RUS75906.1"/>
    </source>
</evidence>
<dbReference type="PANTHER" id="PTHR21523:SF47">
    <property type="entry name" value="SALIVARY GLUE PROTEIN SGS-3"/>
    <property type="match status" value="1"/>
</dbReference>
<evidence type="ECO:0000256" key="1">
    <source>
        <dbReference type="SAM" id="MobiDB-lite"/>
    </source>
</evidence>
<dbReference type="SUPFAM" id="SSF141571">
    <property type="entry name" value="Pentapeptide repeat-like"/>
    <property type="match status" value="1"/>
</dbReference>
<feature type="region of interest" description="Disordered" evidence="1">
    <location>
        <begin position="98"/>
        <end position="176"/>
    </location>
</feature>
<comment type="caution">
    <text evidence="2">The sequence shown here is derived from an EMBL/GenBank/DDBJ whole genome shotgun (WGS) entry which is preliminary data.</text>
</comment>
<name>A0A433T2Z5_ELYCH</name>
<feature type="non-terminal residue" evidence="2">
    <location>
        <position position="1"/>
    </location>
</feature>
<keyword evidence="3" id="KW-1185">Reference proteome</keyword>
<dbReference type="STRING" id="188477.A0A433T2Z5"/>
<dbReference type="InterPro" id="IPR009003">
    <property type="entry name" value="Peptidase_S1_PA"/>
</dbReference>
<evidence type="ECO:0000313" key="3">
    <source>
        <dbReference type="Proteomes" id="UP000271974"/>
    </source>
</evidence>
<proteinExistence type="predicted"/>
<dbReference type="SUPFAM" id="SSF50494">
    <property type="entry name" value="Trypsin-like serine proteases"/>
    <property type="match status" value="1"/>
</dbReference>
<sequence>YDYTHHNCTHYDYTHHNCTHYDYTHHNCTHYDYTHHNCTHYDYTHNNCTHYDYTHHNCSYYNCTHYDYTHHNCTHYDYTHHNCTHYDYTHTTVVTTTAPTTTTPTTTTPTTTTPTTTAPTTTTPTTTAPTTTTPTTTVSTTTAPTTTAPTTTTPTTTAPTTTTPTTTAPTTTTPTTTVVTTTASTTTVLTTTAPTTTTPATTSTTLTTTTTTPTTTEPETLCPTETQPVSGQSADTEACAVAGGIVGIYDTVTGEIFCNGVLDSPTQLLVPSDCAEYFTAIFDIPGLEQIISIGGNKQEITLTSSNFNSTDRGDGVVEITLPEAAEVTDCPQYACTYEEETMAGLVDFTDCFYAGYGSTEANSNTYTGTLLTVSVQSPADDSCCDVMLYTLATSSDDSLTSTVASKTADSVCFDSVDSATCSADFGSPIYCKTTTTAEVVLVGLTTSSPCTAGNPLLSIDFTGGAISL</sequence>
<dbReference type="AlphaFoldDB" id="A0A433T2Z5"/>
<organism evidence="2 3">
    <name type="scientific">Elysia chlorotica</name>
    <name type="common">Eastern emerald elysia</name>
    <name type="synonym">Sea slug</name>
    <dbReference type="NCBI Taxonomy" id="188477"/>
    <lineage>
        <taxon>Eukaryota</taxon>
        <taxon>Metazoa</taxon>
        <taxon>Spiralia</taxon>
        <taxon>Lophotrochozoa</taxon>
        <taxon>Mollusca</taxon>
        <taxon>Gastropoda</taxon>
        <taxon>Heterobranchia</taxon>
        <taxon>Euthyneura</taxon>
        <taxon>Panpulmonata</taxon>
        <taxon>Sacoglossa</taxon>
        <taxon>Placobranchoidea</taxon>
        <taxon>Plakobranchidae</taxon>
        <taxon>Elysia</taxon>
    </lineage>
</organism>
<gene>
    <name evidence="2" type="ORF">EGW08_016339</name>
</gene>
<dbReference type="Gene3D" id="2.40.10.10">
    <property type="entry name" value="Trypsin-like serine proteases"/>
    <property type="match status" value="2"/>
</dbReference>
<dbReference type="Proteomes" id="UP000271974">
    <property type="component" value="Unassembled WGS sequence"/>
</dbReference>
<dbReference type="PANTHER" id="PTHR21523">
    <property type="match status" value="1"/>
</dbReference>
<feature type="region of interest" description="Disordered" evidence="1">
    <location>
        <begin position="193"/>
        <end position="231"/>
    </location>
</feature>
<accession>A0A433T2Z5</accession>
<feature type="compositionally biased region" description="Low complexity" evidence="1">
    <location>
        <begin position="193"/>
        <end position="226"/>
    </location>
</feature>
<dbReference type="OrthoDB" id="6149588at2759"/>
<protein>
    <submittedName>
        <fullName evidence="2">Uncharacterized protein</fullName>
    </submittedName>
</protein>
<dbReference type="EMBL" id="RQTK01000702">
    <property type="protein sequence ID" value="RUS75906.1"/>
    <property type="molecule type" value="Genomic_DNA"/>
</dbReference>